<dbReference type="EMBL" id="PPEI02000002">
    <property type="protein sequence ID" value="PWN66099.1"/>
    <property type="molecule type" value="Genomic_DNA"/>
</dbReference>
<dbReference type="SUPFAM" id="SSF48452">
    <property type="entry name" value="TPR-like"/>
    <property type="match status" value="1"/>
</dbReference>
<gene>
    <name evidence="1" type="ORF">C1638_006900</name>
</gene>
<evidence type="ECO:0000313" key="2">
    <source>
        <dbReference type="Proteomes" id="UP000236182"/>
    </source>
</evidence>
<keyword evidence="2" id="KW-1185">Reference proteome</keyword>
<sequence>MKKDLSAIHHIERLTQQYFNDGEIRSALKTYRSLLEDYPKDRNYYINYINFLLDESVVAELLWPAYEEAVACCDRAISQLSEEEKLFFYVKKAEVYVIMVDGDYQWYNDHQAEVNHFIETAVERYPTNVPLLKSVMALYRMNGNQNKFDEILDKVYQITPNDFMIVLQKVTSLEEHRNIEEGIDILENWIRISPESPYLASSYNKIILMYKKADNQDMADTYQDLLDNQ</sequence>
<dbReference type="InterPro" id="IPR011990">
    <property type="entry name" value="TPR-like_helical_dom_sf"/>
</dbReference>
<proteinExistence type="predicted"/>
<dbReference type="RefSeq" id="WP_109619483.1">
    <property type="nucleotide sequence ID" value="NZ_PPEI02000002.1"/>
</dbReference>
<name>A0A316WY91_9FLAO</name>
<reference evidence="1" key="1">
    <citation type="submission" date="2018-04" db="EMBL/GenBank/DDBJ databases">
        <title>Draft Genome Sequences of Chryseobacterium lactis NCTC11390T isolated from milk, Chryseobacterium oncorhynchi 701B-08T from rainbow trout, and Chryseobacterium viscerum 687B-08T from diseased fish.</title>
        <authorList>
            <person name="Jeong J.-J."/>
            <person name="Lee Y.J."/>
            <person name="Pathiraja D."/>
            <person name="Park B."/>
            <person name="Choi I.-G."/>
            <person name="Kim K.D."/>
        </authorList>
    </citation>
    <scope>NUCLEOTIDE SEQUENCE [LARGE SCALE GENOMIC DNA]</scope>
    <source>
        <strain evidence="1">701B-08</strain>
    </source>
</reference>
<accession>A0A316WY91</accession>
<evidence type="ECO:0008006" key="3">
    <source>
        <dbReference type="Google" id="ProtNLM"/>
    </source>
</evidence>
<organism evidence="1 2">
    <name type="scientific">Chryseobacterium oncorhynchi</name>
    <dbReference type="NCBI Taxonomy" id="741074"/>
    <lineage>
        <taxon>Bacteria</taxon>
        <taxon>Pseudomonadati</taxon>
        <taxon>Bacteroidota</taxon>
        <taxon>Flavobacteriia</taxon>
        <taxon>Flavobacteriales</taxon>
        <taxon>Weeksellaceae</taxon>
        <taxon>Chryseobacterium group</taxon>
        <taxon>Chryseobacterium</taxon>
    </lineage>
</organism>
<evidence type="ECO:0000313" key="1">
    <source>
        <dbReference type="EMBL" id="PWN66099.1"/>
    </source>
</evidence>
<dbReference type="Gene3D" id="1.25.40.10">
    <property type="entry name" value="Tetratricopeptide repeat domain"/>
    <property type="match status" value="2"/>
</dbReference>
<dbReference type="OrthoDB" id="1240792at2"/>
<comment type="caution">
    <text evidence="1">The sequence shown here is derived from an EMBL/GenBank/DDBJ whole genome shotgun (WGS) entry which is preliminary data.</text>
</comment>
<dbReference type="AlphaFoldDB" id="A0A316WY91"/>
<dbReference type="Proteomes" id="UP000236182">
    <property type="component" value="Unassembled WGS sequence"/>
</dbReference>
<protein>
    <recommendedName>
        <fullName evidence="3">Tetratricopeptide repeat protein</fullName>
    </recommendedName>
</protein>